<sequence>MVDTNNNKRIDTASRVIRASAQVIYQAMLNPEALALWLPPEGMSGQIDTFDAREGGVYKMTLIYEGDEEIQGKTSENRDVTEGEFLELIPDERIVKTVQFHSEDTRFSGEMIQKWLLEAHSEGTKVTVICEDVPEGIRKEDHDVGLRSTLANLAVFTE</sequence>
<dbReference type="Proteomes" id="UP001469365">
    <property type="component" value="Unassembled WGS sequence"/>
</dbReference>
<gene>
    <name evidence="3" type="ORF">WMW72_02400</name>
</gene>
<accession>A0ABU9DFC9</accession>
<keyword evidence="4" id="KW-1185">Reference proteome</keyword>
<comment type="similarity">
    <text evidence="1">Belongs to the AHA1 family.</text>
</comment>
<dbReference type="SUPFAM" id="SSF55961">
    <property type="entry name" value="Bet v1-like"/>
    <property type="match status" value="1"/>
</dbReference>
<evidence type="ECO:0000313" key="3">
    <source>
        <dbReference type="EMBL" id="MEK8126750.1"/>
    </source>
</evidence>
<proteinExistence type="inferred from homology"/>
<feature type="domain" description="Activator of Hsp90 ATPase homologue 1/2-like C-terminal" evidence="2">
    <location>
        <begin position="19"/>
        <end position="155"/>
    </location>
</feature>
<name>A0ABU9DFC9_9BACL</name>
<dbReference type="RefSeq" id="WP_341413800.1">
    <property type="nucleotide sequence ID" value="NZ_JBBPCC010000001.1"/>
</dbReference>
<comment type="caution">
    <text evidence="3">The sequence shown here is derived from an EMBL/GenBank/DDBJ whole genome shotgun (WGS) entry which is preliminary data.</text>
</comment>
<dbReference type="InterPro" id="IPR023393">
    <property type="entry name" value="START-like_dom_sf"/>
</dbReference>
<evidence type="ECO:0000259" key="2">
    <source>
        <dbReference type="Pfam" id="PF08327"/>
    </source>
</evidence>
<reference evidence="3 4" key="1">
    <citation type="submission" date="2024-04" db="EMBL/GenBank/DDBJ databases">
        <title>draft genome sequnece of Paenibacillus filicis.</title>
        <authorList>
            <person name="Kim D.-U."/>
        </authorList>
    </citation>
    <scope>NUCLEOTIDE SEQUENCE [LARGE SCALE GENOMIC DNA]</scope>
    <source>
        <strain evidence="3 4">KACC14197</strain>
    </source>
</reference>
<evidence type="ECO:0000313" key="4">
    <source>
        <dbReference type="Proteomes" id="UP001469365"/>
    </source>
</evidence>
<organism evidence="3 4">
    <name type="scientific">Paenibacillus filicis</name>
    <dbReference type="NCBI Taxonomy" id="669464"/>
    <lineage>
        <taxon>Bacteria</taxon>
        <taxon>Bacillati</taxon>
        <taxon>Bacillota</taxon>
        <taxon>Bacilli</taxon>
        <taxon>Bacillales</taxon>
        <taxon>Paenibacillaceae</taxon>
        <taxon>Paenibacillus</taxon>
    </lineage>
</organism>
<dbReference type="Gene3D" id="3.30.530.20">
    <property type="match status" value="1"/>
</dbReference>
<dbReference type="EMBL" id="JBBPCC010000001">
    <property type="protein sequence ID" value="MEK8126750.1"/>
    <property type="molecule type" value="Genomic_DNA"/>
</dbReference>
<evidence type="ECO:0000256" key="1">
    <source>
        <dbReference type="ARBA" id="ARBA00006817"/>
    </source>
</evidence>
<dbReference type="InterPro" id="IPR013538">
    <property type="entry name" value="ASHA1/2-like_C"/>
</dbReference>
<dbReference type="Pfam" id="PF08327">
    <property type="entry name" value="AHSA1"/>
    <property type="match status" value="1"/>
</dbReference>
<protein>
    <submittedName>
        <fullName evidence="3">SRPBCC domain-containing protein</fullName>
    </submittedName>
</protein>